<dbReference type="GO" id="GO:0008270">
    <property type="term" value="F:zinc ion binding"/>
    <property type="evidence" value="ECO:0007669"/>
    <property type="project" value="UniProtKB-KW"/>
</dbReference>
<feature type="domain" description="SWIM-type" evidence="3">
    <location>
        <begin position="37"/>
        <end position="76"/>
    </location>
</feature>
<evidence type="ECO:0000256" key="1">
    <source>
        <dbReference type="PROSITE-ProRule" id="PRU00325"/>
    </source>
</evidence>
<organism evidence="4 5">
    <name type="scientific">Desulfosudis oleivorans (strain DSM 6200 / JCM 39069 / Hxd3)</name>
    <name type="common">Desulfococcus oleovorans</name>
    <dbReference type="NCBI Taxonomy" id="96561"/>
    <lineage>
        <taxon>Bacteria</taxon>
        <taxon>Pseudomonadati</taxon>
        <taxon>Thermodesulfobacteriota</taxon>
        <taxon>Desulfobacteria</taxon>
        <taxon>Desulfobacterales</taxon>
        <taxon>Desulfosudaceae</taxon>
        <taxon>Desulfosudis</taxon>
    </lineage>
</organism>
<dbReference type="RefSeq" id="WP_012176336.1">
    <property type="nucleotide sequence ID" value="NC_009943.1"/>
</dbReference>
<dbReference type="Proteomes" id="UP000008561">
    <property type="component" value="Chromosome"/>
</dbReference>
<evidence type="ECO:0000313" key="4">
    <source>
        <dbReference type="EMBL" id="ABW68725.1"/>
    </source>
</evidence>
<feature type="compositionally biased region" description="Low complexity" evidence="2">
    <location>
        <begin position="232"/>
        <end position="241"/>
    </location>
</feature>
<dbReference type="KEGG" id="dol:Dole_2922"/>
<keyword evidence="1" id="KW-0863">Zinc-finger</keyword>
<gene>
    <name evidence="4" type="ordered locus">Dole_2922</name>
</gene>
<dbReference type="EMBL" id="CP000859">
    <property type="protein sequence ID" value="ABW68725.1"/>
    <property type="molecule type" value="Genomic_DNA"/>
</dbReference>
<protein>
    <submittedName>
        <fullName evidence="4">Zinc finger SWIM domain protein</fullName>
    </submittedName>
</protein>
<dbReference type="OrthoDB" id="5420595at2"/>
<evidence type="ECO:0000313" key="5">
    <source>
        <dbReference type="Proteomes" id="UP000008561"/>
    </source>
</evidence>
<sequence length="321" mass="35619">MTAKEIQKRNEKAQQLRVLQTDDGSFYVESAEQKIMYRVIFTDTDQSCVCGDFTRNSKNDPGFKCKHLLAVISAVQSGSVENAAFIEKQKPRLDERFITTIQGREFVLYAGLLDMAHMKGIRRISVEAMQYPTKENGMEAICKASVESKLGEEFVEWGDASPGNVNKMIASHILRMAATRAKARALRDYVNIGITCIEEIGNLDDVLPKTGFQKPSRKKAPVKAQPAKKEAPAAQNNNPPVSVKSDDQKTQKAAPEEATTPQDAPVLMSDAQKRAILNLSRRRGISVESLEQMVQDTYHVNLDNLTTADASAFIRQLQQAA</sequence>
<dbReference type="AlphaFoldDB" id="A8ZYK0"/>
<dbReference type="STRING" id="96561.Dole_2922"/>
<keyword evidence="5" id="KW-1185">Reference proteome</keyword>
<dbReference type="InterPro" id="IPR007527">
    <property type="entry name" value="Znf_SWIM"/>
</dbReference>
<accession>A8ZYK0</accession>
<evidence type="ECO:0000259" key="3">
    <source>
        <dbReference type="PROSITE" id="PS50966"/>
    </source>
</evidence>
<dbReference type="PROSITE" id="PS50966">
    <property type="entry name" value="ZF_SWIM"/>
    <property type="match status" value="1"/>
</dbReference>
<keyword evidence="1" id="KW-0479">Metal-binding</keyword>
<dbReference type="eggNOG" id="ENOG5031HIK">
    <property type="taxonomic scope" value="Bacteria"/>
</dbReference>
<name>A8ZYK0_DESOH</name>
<feature type="region of interest" description="Disordered" evidence="2">
    <location>
        <begin position="211"/>
        <end position="269"/>
    </location>
</feature>
<dbReference type="HOGENOM" id="CLU_865270_0_0_7"/>
<reference evidence="4 5" key="1">
    <citation type="submission" date="2007-10" db="EMBL/GenBank/DDBJ databases">
        <title>Complete sequence of Desulfococcus oleovorans Hxd3.</title>
        <authorList>
            <consortium name="US DOE Joint Genome Institute"/>
            <person name="Copeland A."/>
            <person name="Lucas S."/>
            <person name="Lapidus A."/>
            <person name="Barry K."/>
            <person name="Glavina del Rio T."/>
            <person name="Dalin E."/>
            <person name="Tice H."/>
            <person name="Pitluck S."/>
            <person name="Kiss H."/>
            <person name="Brettin T."/>
            <person name="Bruce D."/>
            <person name="Detter J.C."/>
            <person name="Han C."/>
            <person name="Schmutz J."/>
            <person name="Larimer F."/>
            <person name="Land M."/>
            <person name="Hauser L."/>
            <person name="Kyrpides N."/>
            <person name="Kim E."/>
            <person name="Wawrik B."/>
            <person name="Richardson P."/>
        </authorList>
    </citation>
    <scope>NUCLEOTIDE SEQUENCE [LARGE SCALE GENOMIC DNA]</scope>
    <source>
        <strain evidence="5">DSM 6200 / JCM 39069 / Hxd3</strain>
    </source>
</reference>
<evidence type="ECO:0000256" key="2">
    <source>
        <dbReference type="SAM" id="MobiDB-lite"/>
    </source>
</evidence>
<keyword evidence="1" id="KW-0862">Zinc</keyword>
<proteinExistence type="predicted"/>